<evidence type="ECO:0000256" key="5">
    <source>
        <dbReference type="SAM" id="MobiDB-lite"/>
    </source>
</evidence>
<accession>A0A7I9YVV7</accession>
<keyword evidence="2 4" id="KW-0472">Membrane</keyword>
<dbReference type="EMBL" id="BLKZ01000001">
    <property type="protein sequence ID" value="GFG92707.1"/>
    <property type="molecule type" value="Genomic_DNA"/>
</dbReference>
<reference evidence="8 9" key="1">
    <citation type="journal article" date="2019" name="Emerg. Microbes Infect.">
        <title>Comprehensive subspecies identification of 175 nontuberculous mycobacteria species based on 7547 genomic profiles.</title>
        <authorList>
            <person name="Matsumoto Y."/>
            <person name="Kinjo T."/>
            <person name="Motooka D."/>
            <person name="Nabeya D."/>
            <person name="Jung N."/>
            <person name="Uechi K."/>
            <person name="Horii T."/>
            <person name="Iida T."/>
            <person name="Fujita J."/>
            <person name="Nakamura S."/>
        </authorList>
    </citation>
    <scope>NUCLEOTIDE SEQUENCE [LARGE SCALE GENOMIC DNA]</scope>
    <source>
        <strain evidence="8 9">JCM 30725</strain>
    </source>
</reference>
<dbReference type="InterPro" id="IPR006664">
    <property type="entry name" value="OMP_bac"/>
</dbReference>
<feature type="transmembrane region" description="Helical" evidence="6">
    <location>
        <begin position="35"/>
        <end position="54"/>
    </location>
</feature>
<protein>
    <submittedName>
        <fullName evidence="8">Peptidoglycan-binding protein ArfA</fullName>
    </submittedName>
</protein>
<evidence type="ECO:0000256" key="3">
    <source>
        <dbReference type="ARBA" id="ARBA00023237"/>
    </source>
</evidence>
<evidence type="ECO:0000256" key="6">
    <source>
        <dbReference type="SAM" id="Phobius"/>
    </source>
</evidence>
<dbReference type="PANTHER" id="PTHR30329:SF21">
    <property type="entry name" value="LIPOPROTEIN YIAD-RELATED"/>
    <property type="match status" value="1"/>
</dbReference>
<gene>
    <name evidence="8" type="primary">arfA</name>
    <name evidence="8" type="ORF">MBOU_47490</name>
</gene>
<sequence length="347" mass="36091">MVGTEPAVDRTPAPTDAADRTRTPRFTKRSPGTSWLIALAVIPFLLAVIGYWAYGRPTSFAGPAGNVPTLEPTSGPSITPGPPLSLLSISRSGNTITLIGDFPDENSKAALMTSLKSMLTPGVNVIDQIRIDPLVHSLDFSNAEPIFFAAASMPEFTLKAESYTVNLTGTAISPEQKDAVERAATRTWSTVDVTSKIQVKGQPPVTVPAIPGVGPSPGPAPPPGAAGPCANLQATINALTGGPIYFASDGVTLTSVDDQILTQVADKLKACPDARVTVNGYTDNAGAEGINIPLSDQRARAVADFLIAHGVPRDHVTAKGLGSVNPIASNDTTEGRIKNRRAEIVVG</sequence>
<organism evidence="8 9">
    <name type="scientific">Mycobacterium bourgelatii</name>
    <dbReference type="NCBI Taxonomy" id="1273442"/>
    <lineage>
        <taxon>Bacteria</taxon>
        <taxon>Bacillati</taxon>
        <taxon>Actinomycetota</taxon>
        <taxon>Actinomycetes</taxon>
        <taxon>Mycobacteriales</taxon>
        <taxon>Mycobacteriaceae</taxon>
        <taxon>Mycobacterium</taxon>
    </lineage>
</organism>
<keyword evidence="9" id="KW-1185">Reference proteome</keyword>
<evidence type="ECO:0000256" key="2">
    <source>
        <dbReference type="ARBA" id="ARBA00023136"/>
    </source>
</evidence>
<feature type="domain" description="OmpA-like" evidence="7">
    <location>
        <begin position="233"/>
        <end position="347"/>
    </location>
</feature>
<dbReference type="CDD" id="cd07185">
    <property type="entry name" value="OmpA_C-like"/>
    <property type="match status" value="1"/>
</dbReference>
<dbReference type="PRINTS" id="PR01021">
    <property type="entry name" value="OMPADOMAIN"/>
</dbReference>
<dbReference type="PANTHER" id="PTHR30329">
    <property type="entry name" value="STATOR ELEMENT OF FLAGELLAR MOTOR COMPLEX"/>
    <property type="match status" value="1"/>
</dbReference>
<feature type="region of interest" description="Disordered" evidence="5">
    <location>
        <begin position="1"/>
        <end position="27"/>
    </location>
</feature>
<name>A0A7I9YVV7_MYCBU</name>
<evidence type="ECO:0000256" key="1">
    <source>
        <dbReference type="ARBA" id="ARBA00004442"/>
    </source>
</evidence>
<dbReference type="InterPro" id="IPR036737">
    <property type="entry name" value="OmpA-like_sf"/>
</dbReference>
<keyword evidence="6" id="KW-1133">Transmembrane helix</keyword>
<dbReference type="Gene3D" id="3.40.1520.20">
    <property type="match status" value="1"/>
</dbReference>
<dbReference type="InterPro" id="IPR054121">
    <property type="entry name" value="ArfA_BON-like"/>
</dbReference>
<dbReference type="InterPro" id="IPR006665">
    <property type="entry name" value="OmpA-like"/>
</dbReference>
<proteinExistence type="predicted"/>
<comment type="caution">
    <text evidence="8">The sequence shown here is derived from an EMBL/GenBank/DDBJ whole genome shotgun (WGS) entry which is preliminary data.</text>
</comment>
<dbReference type="GO" id="GO:0009279">
    <property type="term" value="C:cell outer membrane"/>
    <property type="evidence" value="ECO:0007669"/>
    <property type="project" value="UniProtKB-SubCell"/>
</dbReference>
<dbReference type="InterPro" id="IPR050330">
    <property type="entry name" value="Bact_OuterMem_StrucFunc"/>
</dbReference>
<evidence type="ECO:0000259" key="7">
    <source>
        <dbReference type="PROSITE" id="PS51123"/>
    </source>
</evidence>
<evidence type="ECO:0000313" key="9">
    <source>
        <dbReference type="Proteomes" id="UP000465360"/>
    </source>
</evidence>
<comment type="subcellular location">
    <subcellularLocation>
        <location evidence="1">Cell outer membrane</location>
    </subcellularLocation>
</comment>
<dbReference type="Pfam" id="PF00691">
    <property type="entry name" value="OmpA"/>
    <property type="match status" value="1"/>
</dbReference>
<dbReference type="PROSITE" id="PS51123">
    <property type="entry name" value="OMPA_2"/>
    <property type="match status" value="1"/>
</dbReference>
<dbReference type="SUPFAM" id="SSF103088">
    <property type="entry name" value="OmpA-like"/>
    <property type="match status" value="1"/>
</dbReference>
<evidence type="ECO:0000313" key="8">
    <source>
        <dbReference type="EMBL" id="GFG92707.1"/>
    </source>
</evidence>
<keyword evidence="6" id="KW-0812">Transmembrane</keyword>
<dbReference type="Gene3D" id="3.30.1330.60">
    <property type="entry name" value="OmpA-like domain"/>
    <property type="match status" value="1"/>
</dbReference>
<dbReference type="Pfam" id="PF21923">
    <property type="entry name" value="BON_like"/>
    <property type="match status" value="1"/>
</dbReference>
<evidence type="ECO:0000256" key="4">
    <source>
        <dbReference type="PROSITE-ProRule" id="PRU00473"/>
    </source>
</evidence>
<dbReference type="Proteomes" id="UP000465360">
    <property type="component" value="Unassembled WGS sequence"/>
</dbReference>
<keyword evidence="3" id="KW-0998">Cell outer membrane</keyword>
<dbReference type="AlphaFoldDB" id="A0A7I9YVV7"/>